<gene>
    <name evidence="1" type="ORF">RIF29_27415</name>
</gene>
<comment type="caution">
    <text evidence="1">The sequence shown here is derived from an EMBL/GenBank/DDBJ whole genome shotgun (WGS) entry which is preliminary data.</text>
</comment>
<proteinExistence type="predicted"/>
<evidence type="ECO:0000313" key="2">
    <source>
        <dbReference type="Proteomes" id="UP001372338"/>
    </source>
</evidence>
<dbReference type="Proteomes" id="UP001372338">
    <property type="component" value="Unassembled WGS sequence"/>
</dbReference>
<accession>A0AAN9EPQ2</accession>
<evidence type="ECO:0000313" key="1">
    <source>
        <dbReference type="EMBL" id="KAK7261111.1"/>
    </source>
</evidence>
<protein>
    <submittedName>
        <fullName evidence="1">Uncharacterized protein</fullName>
    </submittedName>
</protein>
<sequence>MTSWITDGSVDNVAKWDKGARQWHCLKAMNEAFCSLLTYKNVPIGYCPYTRQTNLLEKSQNSKCHREDLYNKDHGHDNIAHGYEYGAAFIAIIIYRCLNSLNENTAEYLLLLIASCICEAVAESHAEQVALQTHISLKAFMKSYQ</sequence>
<organism evidence="1 2">
    <name type="scientific">Crotalaria pallida</name>
    <name type="common">Smooth rattlebox</name>
    <name type="synonym">Crotalaria striata</name>
    <dbReference type="NCBI Taxonomy" id="3830"/>
    <lineage>
        <taxon>Eukaryota</taxon>
        <taxon>Viridiplantae</taxon>
        <taxon>Streptophyta</taxon>
        <taxon>Embryophyta</taxon>
        <taxon>Tracheophyta</taxon>
        <taxon>Spermatophyta</taxon>
        <taxon>Magnoliopsida</taxon>
        <taxon>eudicotyledons</taxon>
        <taxon>Gunneridae</taxon>
        <taxon>Pentapetalae</taxon>
        <taxon>rosids</taxon>
        <taxon>fabids</taxon>
        <taxon>Fabales</taxon>
        <taxon>Fabaceae</taxon>
        <taxon>Papilionoideae</taxon>
        <taxon>50 kb inversion clade</taxon>
        <taxon>genistoids sensu lato</taxon>
        <taxon>core genistoids</taxon>
        <taxon>Crotalarieae</taxon>
        <taxon>Crotalaria</taxon>
    </lineage>
</organism>
<keyword evidence="2" id="KW-1185">Reference proteome</keyword>
<dbReference type="EMBL" id="JAYWIO010000005">
    <property type="protein sequence ID" value="KAK7261111.1"/>
    <property type="molecule type" value="Genomic_DNA"/>
</dbReference>
<name>A0AAN9EPQ2_CROPI</name>
<reference evidence="1 2" key="1">
    <citation type="submission" date="2024-01" db="EMBL/GenBank/DDBJ databases">
        <title>The genomes of 5 underutilized Papilionoideae crops provide insights into root nodulation and disease resistanc.</title>
        <authorList>
            <person name="Yuan L."/>
        </authorList>
    </citation>
    <scope>NUCLEOTIDE SEQUENCE [LARGE SCALE GENOMIC DNA]</scope>
    <source>
        <strain evidence="1">ZHUSHIDOU_FW_LH</strain>
        <tissue evidence="1">Leaf</tissue>
    </source>
</reference>
<dbReference type="AlphaFoldDB" id="A0AAN9EPQ2"/>